<protein>
    <submittedName>
        <fullName evidence="7">Cystatin domain-containing protein</fullName>
    </submittedName>
</protein>
<dbReference type="GO" id="GO:0005737">
    <property type="term" value="C:cytoplasm"/>
    <property type="evidence" value="ECO:0007669"/>
    <property type="project" value="TreeGrafter"/>
</dbReference>
<dbReference type="PANTHER" id="PTHR46186:SF2">
    <property type="entry name" value="CYSTATIN"/>
    <property type="match status" value="1"/>
</dbReference>
<evidence type="ECO:0000256" key="3">
    <source>
        <dbReference type="ARBA" id="ARBA00022704"/>
    </source>
</evidence>
<sequence>MAALIKTWKHLILSKDSPESRCFGEKIKYKCVTDRGQLQPSFDSCIIVMNKLLLVCLVVFSCAYLSYALEERPKLRLGVDILPIDHPVVKAIKHFATHTYNEQSNDGRIYVVKKVFEARKIVLPGDHYSLDVAFAPTNCLQNERKKKKLCIIEPNGKETKVTINLSLKANKEVENIDFE</sequence>
<dbReference type="GO" id="GO:0005615">
    <property type="term" value="C:extracellular space"/>
    <property type="evidence" value="ECO:0007669"/>
    <property type="project" value="TreeGrafter"/>
</dbReference>
<dbReference type="Proteomes" id="UP000492821">
    <property type="component" value="Unassembled WGS sequence"/>
</dbReference>
<dbReference type="PANTHER" id="PTHR46186">
    <property type="entry name" value="CYSTATIN"/>
    <property type="match status" value="1"/>
</dbReference>
<comment type="similarity">
    <text evidence="1">Belongs to the cystatin family.</text>
</comment>
<keyword evidence="4" id="KW-1133">Transmembrane helix</keyword>
<dbReference type="GO" id="GO:0031982">
    <property type="term" value="C:vesicle"/>
    <property type="evidence" value="ECO:0007669"/>
    <property type="project" value="TreeGrafter"/>
</dbReference>
<keyword evidence="2" id="KW-0646">Protease inhibitor</keyword>
<keyword evidence="4" id="KW-0812">Transmembrane</keyword>
<dbReference type="CDD" id="cd00042">
    <property type="entry name" value="CY"/>
    <property type="match status" value="1"/>
</dbReference>
<dbReference type="Pfam" id="PF00031">
    <property type="entry name" value="Cystatin"/>
    <property type="match status" value="1"/>
</dbReference>
<dbReference type="WBParaSite" id="Pan_g10754.t1">
    <property type="protein sequence ID" value="Pan_g10754.t1"/>
    <property type="gene ID" value="Pan_g10754"/>
</dbReference>
<keyword evidence="4" id="KW-0472">Membrane</keyword>
<evidence type="ECO:0000313" key="6">
    <source>
        <dbReference type="Proteomes" id="UP000492821"/>
    </source>
</evidence>
<dbReference type="GO" id="GO:0004869">
    <property type="term" value="F:cysteine-type endopeptidase inhibitor activity"/>
    <property type="evidence" value="ECO:0007669"/>
    <property type="project" value="UniProtKB-KW"/>
</dbReference>
<accession>A0A7E4UNX6</accession>
<reference evidence="7" key="2">
    <citation type="submission" date="2020-10" db="UniProtKB">
        <authorList>
            <consortium name="WormBaseParasite"/>
        </authorList>
    </citation>
    <scope>IDENTIFICATION</scope>
</reference>
<evidence type="ECO:0000313" key="7">
    <source>
        <dbReference type="WBParaSite" id="Pan_g10754.t1"/>
    </source>
</evidence>
<dbReference type="Gene3D" id="3.10.450.10">
    <property type="match status" value="1"/>
</dbReference>
<dbReference type="AlphaFoldDB" id="A0A7E4UNX6"/>
<feature type="domain" description="Cystatin" evidence="5">
    <location>
        <begin position="85"/>
        <end position="163"/>
    </location>
</feature>
<keyword evidence="3" id="KW-0789">Thiol protease inhibitor</keyword>
<reference evidence="6" key="1">
    <citation type="journal article" date="2013" name="Genetics">
        <title>The draft genome and transcriptome of Panagrellus redivivus are shaped by the harsh demands of a free-living lifestyle.</title>
        <authorList>
            <person name="Srinivasan J."/>
            <person name="Dillman A.R."/>
            <person name="Macchietto M.G."/>
            <person name="Heikkinen L."/>
            <person name="Lakso M."/>
            <person name="Fracchia K.M."/>
            <person name="Antoshechkin I."/>
            <person name="Mortazavi A."/>
            <person name="Wong G."/>
            <person name="Sternberg P.W."/>
        </authorList>
    </citation>
    <scope>NUCLEOTIDE SEQUENCE [LARGE SCALE GENOMIC DNA]</scope>
    <source>
        <strain evidence="6">MT8872</strain>
    </source>
</reference>
<evidence type="ECO:0000256" key="1">
    <source>
        <dbReference type="ARBA" id="ARBA00009403"/>
    </source>
</evidence>
<dbReference type="InterPro" id="IPR000010">
    <property type="entry name" value="Cystatin_dom"/>
</dbReference>
<feature type="transmembrane region" description="Helical" evidence="4">
    <location>
        <begin position="46"/>
        <end position="67"/>
    </location>
</feature>
<evidence type="ECO:0000256" key="2">
    <source>
        <dbReference type="ARBA" id="ARBA00022690"/>
    </source>
</evidence>
<proteinExistence type="inferred from homology"/>
<organism evidence="6 7">
    <name type="scientific">Panagrellus redivivus</name>
    <name type="common">Microworm</name>
    <dbReference type="NCBI Taxonomy" id="6233"/>
    <lineage>
        <taxon>Eukaryota</taxon>
        <taxon>Metazoa</taxon>
        <taxon>Ecdysozoa</taxon>
        <taxon>Nematoda</taxon>
        <taxon>Chromadorea</taxon>
        <taxon>Rhabditida</taxon>
        <taxon>Tylenchina</taxon>
        <taxon>Panagrolaimomorpha</taxon>
        <taxon>Panagrolaimoidea</taxon>
        <taxon>Panagrolaimidae</taxon>
        <taxon>Panagrellus</taxon>
    </lineage>
</organism>
<dbReference type="InterPro" id="IPR046350">
    <property type="entry name" value="Cystatin_sf"/>
</dbReference>
<dbReference type="SUPFAM" id="SSF54403">
    <property type="entry name" value="Cystatin/monellin"/>
    <property type="match status" value="1"/>
</dbReference>
<evidence type="ECO:0000259" key="5">
    <source>
        <dbReference type="Pfam" id="PF00031"/>
    </source>
</evidence>
<name>A0A7E4UNX6_PANRE</name>
<evidence type="ECO:0000256" key="4">
    <source>
        <dbReference type="SAM" id="Phobius"/>
    </source>
</evidence>
<keyword evidence="6" id="KW-1185">Reference proteome</keyword>